<proteinExistence type="predicted"/>
<reference evidence="2 3" key="1">
    <citation type="submission" date="2023-02" db="EMBL/GenBank/DDBJ databases">
        <title>LHISI_Scaffold_Assembly.</title>
        <authorList>
            <person name="Stuart O.P."/>
            <person name="Cleave R."/>
            <person name="Magrath M.J.L."/>
            <person name="Mikheyev A.S."/>
        </authorList>
    </citation>
    <scope>NUCLEOTIDE SEQUENCE [LARGE SCALE GENOMIC DNA]</scope>
    <source>
        <strain evidence="2">Daus_M_001</strain>
        <tissue evidence="2">Leg muscle</tissue>
    </source>
</reference>
<feature type="region of interest" description="Disordered" evidence="1">
    <location>
        <begin position="107"/>
        <end position="128"/>
    </location>
</feature>
<comment type="caution">
    <text evidence="2">The sequence shown here is derived from an EMBL/GenBank/DDBJ whole genome shotgun (WGS) entry which is preliminary data.</text>
</comment>
<dbReference type="Proteomes" id="UP001159363">
    <property type="component" value="Chromosome 15"/>
</dbReference>
<feature type="compositionally biased region" description="Basic and acidic residues" evidence="1">
    <location>
        <begin position="302"/>
        <end position="315"/>
    </location>
</feature>
<evidence type="ECO:0000256" key="1">
    <source>
        <dbReference type="SAM" id="MobiDB-lite"/>
    </source>
</evidence>
<name>A0ABQ9G1X7_9NEOP</name>
<sequence length="445" mass="49578">MKLLNFWGPTPLIEVHGCAFKVKSEGAIRATVTRTPSASSLLCDKAHYFKSIATKQKIRYFNEKAVHNKVSTFEINFRKKALPLPPYVVTDSLSDLPAAKLITMDGKHASGSKHETVPPPPSRRKHGCLSSSEARHLLADRASAVANHGHWSNTYTVVLPYLRDAGVSKLNRTQMLQCVPCFPGNTSRWKSWSSTPDALDYPEPRFQGRGKREIPEKTRQPAASSGTIPTYENPGVTRRGIEPPFALAGRDQSNRSATAVSKAYSRGPVFESSFAILVSVFHGFRRLSSRMPEQRARTCESEVKKRGSDTGDTGHARLAPHRPNAQGVQCFRRGTVPCKSDLTVLPGEKIQPLQFCLFTSLPKSASEATAVVKLEASDSQNPPVIRWSPRNARARSRNSTMWSMFLTPIEILSFCHRHVTTRPRFSAIFTRDMFHRRNEPSHFGS</sequence>
<evidence type="ECO:0000313" key="3">
    <source>
        <dbReference type="Proteomes" id="UP001159363"/>
    </source>
</evidence>
<accession>A0ABQ9G1X7</accession>
<keyword evidence="3" id="KW-1185">Reference proteome</keyword>
<feature type="compositionally biased region" description="Basic and acidic residues" evidence="1">
    <location>
        <begin position="210"/>
        <end position="219"/>
    </location>
</feature>
<evidence type="ECO:0000313" key="2">
    <source>
        <dbReference type="EMBL" id="KAJ8866485.1"/>
    </source>
</evidence>
<organism evidence="2 3">
    <name type="scientific">Dryococelus australis</name>
    <dbReference type="NCBI Taxonomy" id="614101"/>
    <lineage>
        <taxon>Eukaryota</taxon>
        <taxon>Metazoa</taxon>
        <taxon>Ecdysozoa</taxon>
        <taxon>Arthropoda</taxon>
        <taxon>Hexapoda</taxon>
        <taxon>Insecta</taxon>
        <taxon>Pterygota</taxon>
        <taxon>Neoptera</taxon>
        <taxon>Polyneoptera</taxon>
        <taxon>Phasmatodea</taxon>
        <taxon>Verophasmatodea</taxon>
        <taxon>Anareolatae</taxon>
        <taxon>Phasmatidae</taxon>
        <taxon>Eurycanthinae</taxon>
        <taxon>Dryococelus</taxon>
    </lineage>
</organism>
<feature type="region of interest" description="Disordered" evidence="1">
    <location>
        <begin position="302"/>
        <end position="321"/>
    </location>
</feature>
<feature type="compositionally biased region" description="Polar residues" evidence="1">
    <location>
        <begin position="221"/>
        <end position="230"/>
    </location>
</feature>
<gene>
    <name evidence="2" type="ORF">PR048_032328</name>
</gene>
<feature type="region of interest" description="Disordered" evidence="1">
    <location>
        <begin position="200"/>
        <end position="237"/>
    </location>
</feature>
<protein>
    <submittedName>
        <fullName evidence="2">Uncharacterized protein</fullName>
    </submittedName>
</protein>
<dbReference type="EMBL" id="JARBHB010000016">
    <property type="protein sequence ID" value="KAJ8866485.1"/>
    <property type="molecule type" value="Genomic_DNA"/>
</dbReference>
<feature type="compositionally biased region" description="Basic and acidic residues" evidence="1">
    <location>
        <begin position="107"/>
        <end position="116"/>
    </location>
</feature>